<sequence length="95" mass="10494">MTQISATISAETRDRLEHYVRARGLKKGFVIEQALLHHLQAVSELPDDVLIPPRLVVGRDVGDRLLERLASNESPNRAMQALFDDPVAAAPNKPS</sequence>
<evidence type="ECO:0000313" key="2">
    <source>
        <dbReference type="Proteomes" id="UP001138768"/>
    </source>
</evidence>
<organism evidence="1 2">
    <name type="scientific">Lamprobacter modestohalophilus</name>
    <dbReference type="NCBI Taxonomy" id="1064514"/>
    <lineage>
        <taxon>Bacteria</taxon>
        <taxon>Pseudomonadati</taxon>
        <taxon>Pseudomonadota</taxon>
        <taxon>Gammaproteobacteria</taxon>
        <taxon>Chromatiales</taxon>
        <taxon>Chromatiaceae</taxon>
        <taxon>Lamprobacter</taxon>
    </lineage>
</organism>
<dbReference type="Proteomes" id="UP001138768">
    <property type="component" value="Unassembled WGS sequence"/>
</dbReference>
<evidence type="ECO:0000313" key="1">
    <source>
        <dbReference type="EMBL" id="MBK1619268.1"/>
    </source>
</evidence>
<name>A0A9X0W953_9GAMM</name>
<proteinExistence type="predicted"/>
<keyword evidence="2" id="KW-1185">Reference proteome</keyword>
<accession>A0A9X0W953</accession>
<comment type="caution">
    <text evidence="1">The sequence shown here is derived from an EMBL/GenBank/DDBJ whole genome shotgun (WGS) entry which is preliminary data.</text>
</comment>
<dbReference type="EMBL" id="NRRY01000019">
    <property type="protein sequence ID" value="MBK1619268.1"/>
    <property type="molecule type" value="Genomic_DNA"/>
</dbReference>
<dbReference type="RefSeq" id="WP_200244447.1">
    <property type="nucleotide sequence ID" value="NZ_NRRY01000019.1"/>
</dbReference>
<gene>
    <name evidence="1" type="ORF">CKO42_12640</name>
</gene>
<protein>
    <submittedName>
        <fullName evidence="1">Uncharacterized protein</fullName>
    </submittedName>
</protein>
<reference evidence="1 2" key="1">
    <citation type="journal article" date="2020" name="Microorganisms">
        <title>Osmotic Adaptation and Compatible Solute Biosynthesis of Phototrophic Bacteria as Revealed from Genome Analyses.</title>
        <authorList>
            <person name="Imhoff J.F."/>
            <person name="Rahn T."/>
            <person name="Kunzel S."/>
            <person name="Keller A."/>
            <person name="Neulinger S.C."/>
        </authorList>
    </citation>
    <scope>NUCLEOTIDE SEQUENCE [LARGE SCALE GENOMIC DNA]</scope>
    <source>
        <strain evidence="1 2">DSM 25653</strain>
    </source>
</reference>
<dbReference type="AlphaFoldDB" id="A0A9X0W953"/>